<dbReference type="GO" id="GO:0017109">
    <property type="term" value="C:glutamate-cysteine ligase complex"/>
    <property type="evidence" value="ECO:0007669"/>
    <property type="project" value="TreeGrafter"/>
</dbReference>
<evidence type="ECO:0000313" key="13">
    <source>
        <dbReference type="Proteomes" id="UP000663828"/>
    </source>
</evidence>
<dbReference type="FunFam" id="1.10.8.960:FF:000001">
    <property type="entry name" value="Glutamate--cysteine ligase catalytic subunit"/>
    <property type="match status" value="1"/>
</dbReference>
<dbReference type="SUPFAM" id="SSF56019">
    <property type="entry name" value="The spindle assembly checkpoint protein mad2"/>
    <property type="match status" value="1"/>
</dbReference>
<dbReference type="SUPFAM" id="SSF55931">
    <property type="entry name" value="Glutamine synthetase/guanido kinase"/>
    <property type="match status" value="1"/>
</dbReference>
<reference evidence="12" key="1">
    <citation type="submission" date="2021-02" db="EMBL/GenBank/DDBJ databases">
        <authorList>
            <person name="Nowell W R."/>
        </authorList>
    </citation>
    <scope>NUCLEOTIDE SEQUENCE</scope>
</reference>
<dbReference type="AlphaFoldDB" id="A0A813V488"/>
<dbReference type="GO" id="GO:0006750">
    <property type="term" value="P:glutathione biosynthetic process"/>
    <property type="evidence" value="ECO:0007669"/>
    <property type="project" value="UniProtKB-UniRule"/>
</dbReference>
<evidence type="ECO:0000256" key="4">
    <source>
        <dbReference type="ARBA" id="ARBA00022598"/>
    </source>
</evidence>
<dbReference type="EC" id="6.3.2.2" evidence="3 10"/>
<evidence type="ECO:0000256" key="9">
    <source>
        <dbReference type="ARBA" id="ARBA00032122"/>
    </source>
</evidence>
<comment type="caution">
    <text evidence="12">The sequence shown here is derived from an EMBL/GenBank/DDBJ whole genome shotgun (WGS) entry which is preliminary data.</text>
</comment>
<dbReference type="Pfam" id="PF03074">
    <property type="entry name" value="GCS"/>
    <property type="match status" value="1"/>
</dbReference>
<evidence type="ECO:0000256" key="3">
    <source>
        <dbReference type="ARBA" id="ARBA00012220"/>
    </source>
</evidence>
<dbReference type="Gene3D" id="3.30.900.10">
    <property type="entry name" value="HORMA domain"/>
    <property type="match status" value="1"/>
</dbReference>
<dbReference type="PANTHER" id="PTHR11164">
    <property type="entry name" value="GLUTAMATE CYSTEINE LIGASE"/>
    <property type="match status" value="1"/>
</dbReference>
<dbReference type="Proteomes" id="UP000663828">
    <property type="component" value="Unassembled WGS sequence"/>
</dbReference>
<dbReference type="PANTHER" id="PTHR11164:SF0">
    <property type="entry name" value="GLUTAMATE--CYSTEINE LIGASE CATALYTIC SUBUNIT"/>
    <property type="match status" value="1"/>
</dbReference>
<dbReference type="InterPro" id="IPR014746">
    <property type="entry name" value="Gln_synth/guanido_kin_cat_dom"/>
</dbReference>
<comment type="similarity">
    <text evidence="2 10">Belongs to the glutamate--cysteine ligase type 3 family.</text>
</comment>
<dbReference type="InterPro" id="IPR004308">
    <property type="entry name" value="GCS"/>
</dbReference>
<keyword evidence="13" id="KW-1185">Reference proteome</keyword>
<gene>
    <name evidence="12" type="ORF">XAT740_LOCUS4768</name>
</gene>
<evidence type="ECO:0000256" key="8">
    <source>
        <dbReference type="ARBA" id="ARBA00030585"/>
    </source>
</evidence>
<keyword evidence="5 10" id="KW-0317">Glutathione biosynthesis</keyword>
<organism evidence="12 13">
    <name type="scientific">Adineta ricciae</name>
    <name type="common">Rotifer</name>
    <dbReference type="NCBI Taxonomy" id="249248"/>
    <lineage>
        <taxon>Eukaryota</taxon>
        <taxon>Metazoa</taxon>
        <taxon>Spiralia</taxon>
        <taxon>Gnathifera</taxon>
        <taxon>Rotifera</taxon>
        <taxon>Eurotatoria</taxon>
        <taxon>Bdelloidea</taxon>
        <taxon>Adinetida</taxon>
        <taxon>Adinetidae</taxon>
        <taxon>Adineta</taxon>
    </lineage>
</organism>
<evidence type="ECO:0000256" key="5">
    <source>
        <dbReference type="ARBA" id="ARBA00022684"/>
    </source>
</evidence>
<accession>A0A813V488</accession>
<evidence type="ECO:0000256" key="6">
    <source>
        <dbReference type="ARBA" id="ARBA00022741"/>
    </source>
</evidence>
<evidence type="ECO:0000256" key="10">
    <source>
        <dbReference type="RuleBase" id="RU367135"/>
    </source>
</evidence>
<dbReference type="PROSITE" id="PS50815">
    <property type="entry name" value="HORMA"/>
    <property type="match status" value="1"/>
</dbReference>
<dbReference type="EMBL" id="CAJNOR010000199">
    <property type="protein sequence ID" value="CAF0837069.1"/>
    <property type="molecule type" value="Genomic_DNA"/>
</dbReference>
<dbReference type="GO" id="GO:0004357">
    <property type="term" value="F:glutamate-cysteine ligase activity"/>
    <property type="evidence" value="ECO:0007669"/>
    <property type="project" value="UniProtKB-UniRule"/>
</dbReference>
<comment type="catalytic activity">
    <reaction evidence="10">
        <text>L-cysteine + L-glutamate + ATP = gamma-L-glutamyl-L-cysteine + ADP + phosphate + H(+)</text>
        <dbReference type="Rhea" id="RHEA:13285"/>
        <dbReference type="ChEBI" id="CHEBI:15378"/>
        <dbReference type="ChEBI" id="CHEBI:29985"/>
        <dbReference type="ChEBI" id="CHEBI:30616"/>
        <dbReference type="ChEBI" id="CHEBI:35235"/>
        <dbReference type="ChEBI" id="CHEBI:43474"/>
        <dbReference type="ChEBI" id="CHEBI:58173"/>
        <dbReference type="ChEBI" id="CHEBI:456216"/>
        <dbReference type="EC" id="6.3.2.2"/>
    </reaction>
</comment>
<dbReference type="Pfam" id="PF02301">
    <property type="entry name" value="HORMA"/>
    <property type="match status" value="1"/>
</dbReference>
<feature type="domain" description="HORMA" evidence="11">
    <location>
        <begin position="670"/>
        <end position="881"/>
    </location>
</feature>
<keyword evidence="6 10" id="KW-0547">Nucleotide-binding</keyword>
<dbReference type="Gene3D" id="3.30.590.50">
    <property type="match status" value="2"/>
</dbReference>
<dbReference type="GO" id="GO:0005524">
    <property type="term" value="F:ATP binding"/>
    <property type="evidence" value="ECO:0007669"/>
    <property type="project" value="UniProtKB-UniRule"/>
</dbReference>
<dbReference type="InterPro" id="IPR036570">
    <property type="entry name" value="HORMA_dom_sf"/>
</dbReference>
<dbReference type="InterPro" id="IPR003511">
    <property type="entry name" value="HORMA_dom"/>
</dbReference>
<comment type="pathway">
    <text evidence="1 10">Sulfur metabolism; glutathione biosynthesis; glutathione from L-cysteine and L-glutamate: step 1/2.</text>
</comment>
<evidence type="ECO:0000313" key="12">
    <source>
        <dbReference type="EMBL" id="CAF0837069.1"/>
    </source>
</evidence>
<evidence type="ECO:0000259" key="11">
    <source>
        <dbReference type="PROSITE" id="PS50815"/>
    </source>
</evidence>
<dbReference type="FunFam" id="3.30.590.50:FF:000002">
    <property type="entry name" value="Glutamate--cysteine ligase catalytic subunit"/>
    <property type="match status" value="1"/>
</dbReference>
<dbReference type="UniPathway" id="UPA00142">
    <property type="reaction ID" value="UER00209"/>
</dbReference>
<evidence type="ECO:0000256" key="2">
    <source>
        <dbReference type="ARBA" id="ARBA00008100"/>
    </source>
</evidence>
<protein>
    <recommendedName>
        <fullName evidence="3 10">Glutamate--cysteine ligase</fullName>
        <ecNumber evidence="3 10">6.3.2.2</ecNumber>
    </recommendedName>
    <alternativeName>
        <fullName evidence="9 10">Gamma-ECS</fullName>
    </alternativeName>
    <alternativeName>
        <fullName evidence="8 10">Gamma-glutamylcysteine synthetase</fullName>
    </alternativeName>
</protein>
<sequence>MGLLTQGRPLTWEETKKYAQTVRERGVEQFIQIYKKLKDRRNDCLKWGDEVEFIMVRFDHEQKKAQLVLKAHKLLPILMEPEHQNPDNCTSLWRPEYTDYMIEGTPGTPYGHLPAHFNMVEANMRLRRLQGQALLDKDEYVLSTSNFPRNGCPDCTWPTYKPTPGKSVTASFCFPDEAIFPDHPRFKTLTHNINQRRNAKIALNVPIFIDKNTPRPFLEDFSVYGDDGGAHKTALMEDNIYLDAMGLGMGCCCLQVTFQAQSIDEARFLYDQLTPLTPIMLAMSASSPIWRGYLAEIDCRWNVLCAMSDDRTAEERGFEPLKHERFRIPKSRYSSVDCYISPESTKYNDIDIVKDMNVFEKLINNGIDHVLAQHMAHLFIRDTVILFEENLRFDDTKDADHFENINSTNWQSMRFKPPPVRSDIGWRVEFRPTELQMTDFENAALVTFIVLLTRAIMTYNLNLLIPISLVDENMQLAQQRDALRRQKFHFRKSLSTKKTPDTFCSASVQTDTSKKDDCEHRPMTINEIINGSNEFVGLLNIVQDYLTNIEVDADTRCTINQYLSLISKRAAGSLLTNAAWMRLFVANHPSYKHDSVVTDEIAYDLLWKMKRFANNEEHCPEVLPATLSKTNLDVSAAVKLDDNEVETMSLSTIDSREWGKLFPLELTTKSDSALFIHRLFTVTLSALTAKRHIFSNDHFSSKKLGSLSVPLFTRSTSISEQKRFNSTVFSWIQGVSQAISNDYLKLATFFVISKVDGSVFEMYEYYFAYNNPSTTSPDESFLNTTSTDDIQQQVLKALQQINEFVDERLKPIVNRGDYRFCLKIQYNSSTTPENYQPTGFVDSREIVSPINWKQILTMKLSSSRRILAQIKTTHHKMLLVYRTPTMNSTIRK</sequence>
<dbReference type="Gene3D" id="1.10.8.960">
    <property type="match status" value="1"/>
</dbReference>
<name>A0A813V488_ADIRI</name>
<evidence type="ECO:0000256" key="7">
    <source>
        <dbReference type="ARBA" id="ARBA00022840"/>
    </source>
</evidence>
<evidence type="ECO:0000256" key="1">
    <source>
        <dbReference type="ARBA" id="ARBA00005006"/>
    </source>
</evidence>
<proteinExistence type="inferred from homology"/>
<keyword evidence="4 10" id="KW-0436">Ligase</keyword>
<keyword evidence="7 10" id="KW-0067">ATP-binding</keyword>